<organism evidence="2">
    <name type="scientific">uncultured haloarchaeon</name>
    <dbReference type="NCBI Taxonomy" id="160804"/>
    <lineage>
        <taxon>Archaea</taxon>
        <taxon>Methanobacteriati</taxon>
        <taxon>Methanobacteriota</taxon>
        <taxon>Stenosarchaea group</taxon>
        <taxon>Halobacteria</taxon>
        <taxon>Halobacteriales</taxon>
        <taxon>Halobacteriaceae</taxon>
        <taxon>environmental samples</taxon>
    </lineage>
</organism>
<dbReference type="Gene3D" id="1.10.1760.20">
    <property type="match status" value="1"/>
</dbReference>
<keyword evidence="1" id="KW-0812">Transmembrane</keyword>
<dbReference type="EMBL" id="EF584000">
    <property type="protein sequence ID" value="ABQ76107.1"/>
    <property type="molecule type" value="Genomic_DNA"/>
</dbReference>
<feature type="transmembrane region" description="Helical" evidence="1">
    <location>
        <begin position="21"/>
        <end position="39"/>
    </location>
</feature>
<proteinExistence type="predicted"/>
<protein>
    <submittedName>
        <fullName evidence="2">Signal transduction histidine kinase, LytS</fullName>
    </submittedName>
</protein>
<reference evidence="2" key="1">
    <citation type="journal article" date="2007" name="ISME J.">
        <title>Genomic plasticity in prokaryotes: the case of the square haloarchaeon.</title>
        <authorList>
            <person name="Cuadros-Orellana S."/>
            <person name="Martin-Cuadrado A.B."/>
            <person name="Legault B."/>
            <person name="D'Auria G."/>
            <person name="Zhaxybayeva O."/>
            <person name="Papke R.T."/>
            <person name="Rodriguez-Valera F."/>
        </authorList>
    </citation>
    <scope>NUCLEOTIDE SEQUENCE</scope>
</reference>
<sequence>MSTGVTESLITRIQKEFTTQTWVLLPIGIAISLVAAYAVNAVRVPFLYLDALGVIIIAILIGPWAAAVAGLFVNIAQGFIVNPTFWFYTPLQILFGLAAGYMAITGWFRNIQKIVVVGLVIAVISIVAGAPITVLAFGGVTGTGSDAVTGFFAATGANVWEAVIGQTIVVEPIDKITSAVLAALIVKRVPARYRPSTAAPVFSGEDKSDE</sequence>
<dbReference type="GO" id="GO:0016301">
    <property type="term" value="F:kinase activity"/>
    <property type="evidence" value="ECO:0007669"/>
    <property type="project" value="UniProtKB-KW"/>
</dbReference>
<dbReference type="AlphaFoldDB" id="A5YT00"/>
<keyword evidence="1" id="KW-0472">Membrane</keyword>
<evidence type="ECO:0000313" key="2">
    <source>
        <dbReference type="EMBL" id="ABQ76107.1"/>
    </source>
</evidence>
<feature type="transmembrane region" description="Helical" evidence="1">
    <location>
        <begin position="85"/>
        <end position="108"/>
    </location>
</feature>
<feature type="transmembrane region" description="Helical" evidence="1">
    <location>
        <begin position="51"/>
        <end position="73"/>
    </location>
</feature>
<keyword evidence="2" id="KW-0418">Kinase</keyword>
<feature type="transmembrane region" description="Helical" evidence="1">
    <location>
        <begin position="114"/>
        <end position="137"/>
    </location>
</feature>
<evidence type="ECO:0000256" key="1">
    <source>
        <dbReference type="SAM" id="Phobius"/>
    </source>
</evidence>
<name>A5YT00_9EURY</name>
<keyword evidence="2" id="KW-0808">Transferase</keyword>
<accession>A5YT00</accession>
<keyword evidence="1" id="KW-1133">Transmembrane helix</keyword>